<dbReference type="SUPFAM" id="SSF51905">
    <property type="entry name" value="FAD/NAD(P)-binding domain"/>
    <property type="match status" value="1"/>
</dbReference>
<protein>
    <submittedName>
        <fullName evidence="3">FAD/NAD(P)-binding protein</fullName>
    </submittedName>
</protein>
<comment type="caution">
    <text evidence="3">The sequence shown here is derived from an EMBL/GenBank/DDBJ whole genome shotgun (WGS) entry which is preliminary data.</text>
</comment>
<feature type="region of interest" description="Disordered" evidence="1">
    <location>
        <begin position="460"/>
        <end position="485"/>
    </location>
</feature>
<name>A0ABP8PN87_9ACTN</name>
<dbReference type="InterPro" id="IPR038732">
    <property type="entry name" value="HpyO/CreE_NAD-binding"/>
</dbReference>
<dbReference type="Pfam" id="PF13454">
    <property type="entry name" value="NAD_binding_9"/>
    <property type="match status" value="1"/>
</dbReference>
<organism evidence="3 4">
    <name type="scientific">Actinoallomurus oryzae</name>
    <dbReference type="NCBI Taxonomy" id="502180"/>
    <lineage>
        <taxon>Bacteria</taxon>
        <taxon>Bacillati</taxon>
        <taxon>Actinomycetota</taxon>
        <taxon>Actinomycetes</taxon>
        <taxon>Streptosporangiales</taxon>
        <taxon>Thermomonosporaceae</taxon>
        <taxon>Actinoallomurus</taxon>
    </lineage>
</organism>
<dbReference type="InterPro" id="IPR036188">
    <property type="entry name" value="FAD/NAD-bd_sf"/>
</dbReference>
<proteinExistence type="predicted"/>
<evidence type="ECO:0000313" key="4">
    <source>
        <dbReference type="Proteomes" id="UP001500503"/>
    </source>
</evidence>
<gene>
    <name evidence="3" type="ORF">GCM10023191_021920</name>
</gene>
<feature type="compositionally biased region" description="Low complexity" evidence="1">
    <location>
        <begin position="475"/>
        <end position="485"/>
    </location>
</feature>
<dbReference type="EMBL" id="BAABHF010000016">
    <property type="protein sequence ID" value="GAA4490155.1"/>
    <property type="molecule type" value="Genomic_DNA"/>
</dbReference>
<dbReference type="PANTHER" id="PTHR40254:SF1">
    <property type="entry name" value="BLR0577 PROTEIN"/>
    <property type="match status" value="1"/>
</dbReference>
<evidence type="ECO:0000259" key="2">
    <source>
        <dbReference type="Pfam" id="PF13454"/>
    </source>
</evidence>
<evidence type="ECO:0000313" key="3">
    <source>
        <dbReference type="EMBL" id="GAA4490155.1"/>
    </source>
</evidence>
<evidence type="ECO:0000256" key="1">
    <source>
        <dbReference type="SAM" id="MobiDB-lite"/>
    </source>
</evidence>
<dbReference type="InterPro" id="IPR052189">
    <property type="entry name" value="L-asp_N-monooxygenase_NS-form"/>
</dbReference>
<accession>A0ABP8PN87</accession>
<feature type="domain" description="FAD-dependent urate hydroxylase HpyO/Asp monooxygenase CreE-like FAD/NAD(P)-binding" evidence="2">
    <location>
        <begin position="5"/>
        <end position="161"/>
    </location>
</feature>
<keyword evidence="4" id="KW-1185">Reference proteome</keyword>
<dbReference type="Gene3D" id="3.50.50.60">
    <property type="entry name" value="FAD/NAD(P)-binding domain"/>
    <property type="match status" value="1"/>
</dbReference>
<dbReference type="PANTHER" id="PTHR40254">
    <property type="entry name" value="BLR0577 PROTEIN"/>
    <property type="match status" value="1"/>
</dbReference>
<reference evidence="4" key="1">
    <citation type="journal article" date="2019" name="Int. J. Syst. Evol. Microbiol.">
        <title>The Global Catalogue of Microorganisms (GCM) 10K type strain sequencing project: providing services to taxonomists for standard genome sequencing and annotation.</title>
        <authorList>
            <consortium name="The Broad Institute Genomics Platform"/>
            <consortium name="The Broad Institute Genome Sequencing Center for Infectious Disease"/>
            <person name="Wu L."/>
            <person name="Ma J."/>
        </authorList>
    </citation>
    <scope>NUCLEOTIDE SEQUENCE [LARGE SCALE GENOMIC DNA]</scope>
    <source>
        <strain evidence="4">JCM 17933</strain>
    </source>
</reference>
<dbReference type="PRINTS" id="PR00368">
    <property type="entry name" value="FADPNR"/>
</dbReference>
<sequence>MPAVAIVGGGASGSLTAVHLLRRATTSGVPLRVALIDRDGRHGMGQAYATADPRHLLNAGAAAMSGLADDPGHLRRWTRRIGLEPAGPESAGPAFIPRGEYGRYLRELLDDVAGRALPGGRLARLTGTVTALTRPDPYGPVRVHLANGGRIDADAVVLATGDRPPAAGRATAPGRRHIADPWAPGALAPLHDGAPVLILGTGLTMVDVAISVLGAHPDTVVYAVSRHGLLPRRHRCTPAPPVEAPIPEGELRLSGLLAAVRTAVTAAGGDWHGVVDALRPRVPSLWARLSVEDRRRFLTLVARYWEVHRHRIPPATADRIEGFRAAGRLRLLRGRLLSAAPGPDEVTVRLAEDGGERELRVGWFVNGTGPAADVGGDPLLRGLVAAGLARFDPLRLGLDADETGAVLDGAGRPHERIFALGPPLRGLRYETTAIPEIRAQAAALAPRVLHAVASAPVPAQAGPAARTPAVHRDGAPATGARAPAT</sequence>
<dbReference type="Proteomes" id="UP001500503">
    <property type="component" value="Unassembled WGS sequence"/>
</dbReference>